<keyword evidence="6 8" id="KW-0808">Transferase</keyword>
<dbReference type="Pfam" id="PF03453">
    <property type="entry name" value="MoeA_N"/>
    <property type="match status" value="1"/>
</dbReference>
<evidence type="ECO:0000313" key="9">
    <source>
        <dbReference type="Proteomes" id="UP000182944"/>
    </source>
</evidence>
<keyword evidence="6" id="KW-0479">Metal-binding</keyword>
<dbReference type="PANTHER" id="PTHR10192">
    <property type="entry name" value="MOLYBDOPTERIN BIOSYNTHESIS PROTEIN"/>
    <property type="match status" value="1"/>
</dbReference>
<dbReference type="EMBL" id="FNNA01000002">
    <property type="protein sequence ID" value="SDW76939.1"/>
    <property type="molecule type" value="Genomic_DNA"/>
</dbReference>
<dbReference type="SUPFAM" id="SSF53218">
    <property type="entry name" value="Molybdenum cofactor biosynthesis proteins"/>
    <property type="match status" value="1"/>
</dbReference>
<dbReference type="InterPro" id="IPR036688">
    <property type="entry name" value="MoeA_C_domain_IV_sf"/>
</dbReference>
<dbReference type="UniPathway" id="UPA00344"/>
<comment type="catalytic activity">
    <reaction evidence="5">
        <text>adenylyl-molybdopterin + molybdate = Mo-molybdopterin + AMP + H(+)</text>
        <dbReference type="Rhea" id="RHEA:35047"/>
        <dbReference type="ChEBI" id="CHEBI:15378"/>
        <dbReference type="ChEBI" id="CHEBI:36264"/>
        <dbReference type="ChEBI" id="CHEBI:62727"/>
        <dbReference type="ChEBI" id="CHEBI:71302"/>
        <dbReference type="ChEBI" id="CHEBI:456215"/>
        <dbReference type="EC" id="2.10.1.1"/>
    </reaction>
</comment>
<comment type="function">
    <text evidence="1 6">Catalyzes the insertion of molybdate into adenylated molybdopterin with the concomitant release of AMP.</text>
</comment>
<dbReference type="GO" id="GO:0046872">
    <property type="term" value="F:metal ion binding"/>
    <property type="evidence" value="ECO:0007669"/>
    <property type="project" value="UniProtKB-UniRule"/>
</dbReference>
<evidence type="ECO:0000256" key="1">
    <source>
        <dbReference type="ARBA" id="ARBA00002901"/>
    </source>
</evidence>
<evidence type="ECO:0000256" key="4">
    <source>
        <dbReference type="ARBA" id="ARBA00023150"/>
    </source>
</evidence>
<dbReference type="InterPro" id="IPR005110">
    <property type="entry name" value="MoeA_linker/N"/>
</dbReference>
<comment type="similarity">
    <text evidence="3 6">Belongs to the MoeA family.</text>
</comment>
<keyword evidence="4 6" id="KW-0501">Molybdenum cofactor biosynthesis</keyword>
<evidence type="ECO:0000313" key="8">
    <source>
        <dbReference type="EMBL" id="SDW76939.1"/>
    </source>
</evidence>
<accession>A0A1H2WA63</accession>
<dbReference type="InterPro" id="IPR036425">
    <property type="entry name" value="MoaB/Mog-like_dom_sf"/>
</dbReference>
<dbReference type="EC" id="2.10.1.1" evidence="6"/>
<evidence type="ECO:0000256" key="6">
    <source>
        <dbReference type="RuleBase" id="RU365090"/>
    </source>
</evidence>
<name>A0A1H2WA63_9RHOB</name>
<dbReference type="InterPro" id="IPR038987">
    <property type="entry name" value="MoeA-like"/>
</dbReference>
<evidence type="ECO:0000259" key="7">
    <source>
        <dbReference type="SMART" id="SM00852"/>
    </source>
</evidence>
<dbReference type="SUPFAM" id="SSF63882">
    <property type="entry name" value="MoeA N-terminal region -like"/>
    <property type="match status" value="1"/>
</dbReference>
<dbReference type="RefSeq" id="WP_331429094.1">
    <property type="nucleotide sequence ID" value="NZ_FNNA01000002.1"/>
</dbReference>
<keyword evidence="9" id="KW-1185">Reference proteome</keyword>
<dbReference type="Gene3D" id="2.40.340.10">
    <property type="entry name" value="MoeA, C-terminal, domain IV"/>
    <property type="match status" value="1"/>
</dbReference>
<dbReference type="SUPFAM" id="SSF63867">
    <property type="entry name" value="MoeA C-terminal domain-like"/>
    <property type="match status" value="1"/>
</dbReference>
<dbReference type="AlphaFoldDB" id="A0A1H2WA63"/>
<dbReference type="InterPro" id="IPR001453">
    <property type="entry name" value="MoaB/Mog_dom"/>
</dbReference>
<protein>
    <recommendedName>
        <fullName evidence="6">Molybdopterin molybdenumtransferase</fullName>
        <ecNumber evidence="6">2.10.1.1</ecNumber>
    </recommendedName>
</protein>
<sequence length="395" mass="40210">MSLLTVEDALALVLGLAPAPQAEDVDLSDAGGRVLLSDAVARITQPPFDSAAMDGYALRAADLPGPLPVVGEAAAGRALAAPLAPGTAARIFTGAPVPAGADIVVMQEHARREGDRVTIASAPGHDNIRRRGSDFAEGDRLAAGRRLSAADIGLLAAMNVPRVTVGRAPVVAVLAGGDELVRPGEAPGPGQIVSSNDLAIAALVAAAGGVPRILPLARDSEASLRAGFAAAEGSDLLVTIGGASVGDHDLIGRVAADLGMARAFHRIAMRPGKPLMAGRLGDMALLGLPGNPVSAIVTAILFLQPLVRRMQGDATPVPPLRHGRLGRALGPEGDRQHYQRATLSDGPDGVIVTPFPDQDSARLSLMAEAQALLVRAPGDPAREAGAPVAYIPLPR</sequence>
<feature type="domain" description="MoaB/Mog" evidence="7">
    <location>
        <begin position="172"/>
        <end position="309"/>
    </location>
</feature>
<dbReference type="FunFam" id="2.170.190.11:FF:000001">
    <property type="entry name" value="Molybdopterin molybdenumtransferase"/>
    <property type="match status" value="1"/>
</dbReference>
<keyword evidence="6" id="KW-0500">Molybdenum</keyword>
<evidence type="ECO:0000256" key="2">
    <source>
        <dbReference type="ARBA" id="ARBA00005046"/>
    </source>
</evidence>
<dbReference type="Pfam" id="PF00994">
    <property type="entry name" value="MoCF_biosynth"/>
    <property type="match status" value="1"/>
</dbReference>
<dbReference type="NCBIfam" id="NF045515">
    <property type="entry name" value="Glp_gephyrin"/>
    <property type="match status" value="1"/>
</dbReference>
<comment type="pathway">
    <text evidence="2 6">Cofactor biosynthesis; molybdopterin biosynthesis.</text>
</comment>
<dbReference type="GO" id="GO:0005829">
    <property type="term" value="C:cytosol"/>
    <property type="evidence" value="ECO:0007669"/>
    <property type="project" value="TreeGrafter"/>
</dbReference>
<dbReference type="GO" id="GO:0006777">
    <property type="term" value="P:Mo-molybdopterin cofactor biosynthetic process"/>
    <property type="evidence" value="ECO:0007669"/>
    <property type="project" value="UniProtKB-UniRule"/>
</dbReference>
<proteinExistence type="inferred from homology"/>
<dbReference type="GO" id="GO:0061599">
    <property type="term" value="F:molybdopterin molybdotransferase activity"/>
    <property type="evidence" value="ECO:0007669"/>
    <property type="project" value="UniProtKB-UniRule"/>
</dbReference>
<organism evidence="8 9">
    <name type="scientific">Paracoccus sanguinis</name>
    <dbReference type="NCBI Taxonomy" id="1545044"/>
    <lineage>
        <taxon>Bacteria</taxon>
        <taxon>Pseudomonadati</taxon>
        <taxon>Pseudomonadota</taxon>
        <taxon>Alphaproteobacteria</taxon>
        <taxon>Rhodobacterales</taxon>
        <taxon>Paracoccaceae</taxon>
        <taxon>Paracoccus</taxon>
    </lineage>
</organism>
<dbReference type="InterPro" id="IPR036135">
    <property type="entry name" value="MoeA_linker/N_sf"/>
</dbReference>
<reference evidence="9" key="1">
    <citation type="submission" date="2016-10" db="EMBL/GenBank/DDBJ databases">
        <authorList>
            <person name="Varghese N."/>
            <person name="Submissions S."/>
        </authorList>
    </citation>
    <scope>NUCLEOTIDE SEQUENCE [LARGE SCALE GENOMIC DNA]</scope>
    <source>
        <strain evidence="9">DSM 29303</strain>
    </source>
</reference>
<evidence type="ECO:0000256" key="3">
    <source>
        <dbReference type="ARBA" id="ARBA00010763"/>
    </source>
</evidence>
<evidence type="ECO:0000256" key="5">
    <source>
        <dbReference type="ARBA" id="ARBA00047317"/>
    </source>
</evidence>
<gene>
    <name evidence="8" type="ORF">SAMN05444276_10274</name>
</gene>
<dbReference type="Gene3D" id="2.170.190.11">
    <property type="entry name" value="Molybdopterin biosynthesis moea protein, domain 3"/>
    <property type="match status" value="1"/>
</dbReference>
<keyword evidence="6" id="KW-0460">Magnesium</keyword>
<comment type="cofactor">
    <cofactor evidence="6">
        <name>Mg(2+)</name>
        <dbReference type="ChEBI" id="CHEBI:18420"/>
    </cofactor>
</comment>
<dbReference type="InterPro" id="IPR005111">
    <property type="entry name" value="MoeA_C_domain_IV"/>
</dbReference>
<dbReference type="Proteomes" id="UP000182944">
    <property type="component" value="Unassembled WGS sequence"/>
</dbReference>
<dbReference type="STRING" id="1545044.SAMN05444276_10274"/>
<dbReference type="Pfam" id="PF03454">
    <property type="entry name" value="MoeA_C"/>
    <property type="match status" value="1"/>
</dbReference>
<dbReference type="PANTHER" id="PTHR10192:SF5">
    <property type="entry name" value="GEPHYRIN"/>
    <property type="match status" value="1"/>
</dbReference>
<dbReference type="CDD" id="cd00887">
    <property type="entry name" value="MoeA"/>
    <property type="match status" value="1"/>
</dbReference>
<dbReference type="Gene3D" id="3.90.105.10">
    <property type="entry name" value="Molybdopterin biosynthesis moea protein, domain 2"/>
    <property type="match status" value="1"/>
</dbReference>
<dbReference type="SMART" id="SM00852">
    <property type="entry name" value="MoCF_biosynth"/>
    <property type="match status" value="1"/>
</dbReference>
<dbReference type="Gene3D" id="3.40.980.10">
    <property type="entry name" value="MoaB/Mog-like domain"/>
    <property type="match status" value="1"/>
</dbReference>